<dbReference type="SUPFAM" id="SSF53098">
    <property type="entry name" value="Ribonuclease H-like"/>
    <property type="match status" value="1"/>
</dbReference>
<feature type="region of interest" description="Disordered" evidence="1">
    <location>
        <begin position="84"/>
        <end position="144"/>
    </location>
</feature>
<evidence type="ECO:0000256" key="1">
    <source>
        <dbReference type="SAM" id="MobiDB-lite"/>
    </source>
</evidence>
<evidence type="ECO:0000313" key="3">
    <source>
        <dbReference type="Proteomes" id="UP001219525"/>
    </source>
</evidence>
<feature type="compositionally biased region" description="Acidic residues" evidence="1">
    <location>
        <begin position="770"/>
        <end position="783"/>
    </location>
</feature>
<protein>
    <submittedName>
        <fullName evidence="2">Ribonuclease H-like domain-containing protein</fullName>
    </submittedName>
</protein>
<organism evidence="2 3">
    <name type="scientific">Mycena pura</name>
    <dbReference type="NCBI Taxonomy" id="153505"/>
    <lineage>
        <taxon>Eukaryota</taxon>
        <taxon>Fungi</taxon>
        <taxon>Dikarya</taxon>
        <taxon>Basidiomycota</taxon>
        <taxon>Agaricomycotina</taxon>
        <taxon>Agaricomycetes</taxon>
        <taxon>Agaricomycetidae</taxon>
        <taxon>Agaricales</taxon>
        <taxon>Marasmiineae</taxon>
        <taxon>Mycenaceae</taxon>
        <taxon>Mycena</taxon>
    </lineage>
</organism>
<dbReference type="AlphaFoldDB" id="A0AAD6UMI7"/>
<dbReference type="InterPro" id="IPR012337">
    <property type="entry name" value="RNaseH-like_sf"/>
</dbReference>
<name>A0AAD6UMI7_9AGAR</name>
<dbReference type="Proteomes" id="UP001219525">
    <property type="component" value="Unassembled WGS sequence"/>
</dbReference>
<sequence length="793" mass="88197">MTSLSAHFTRGRKANQHQYRTYCNGCIAKYKLDNPIDTSDMDNAEAFQARTQHTQDAITSMGEGTLGYAEGWVVHILGAVGAHQSKPSCPNATAQARTLAQAADRRKTAAAHSDVGGTSGTAMSSRKRRSSDAGDASKNVKKPALRQTELVPVKGIDLPFADSHRAAIQAQCERVVVSSNLAEGFFQEPEVKTLFQMFRSRAPDVLPSRTLIGGRLLNEAAASVCKKVTKELEGQNIGIQSDAWSRFRRGITGVCGIRPGKVTTLKLINTTAANKDGESMAAFFVKVISDIETTYSCYVIYFVTDADGGSKKGRVILLTLRPDLFLPSCFAHQSQLCVVDYFKVFPFALDIAEEVIQIVNWINNHDKVRDIFDRAQESVSADENQGRVIVLSYFTANLTRWTTHATSFLRVLRLKRALTQAAIINEVTIVKAQVGAAKSTEKVRLEEEARSMIARIVDRENRFWPGVETVIADLEPICFGMNINQQDDVRPDQVLLAFVGMFLHFADHPEDEVKNGMVKRLEKRWKDADQTMFLLALLLNPFEGLSAFGPDAGFNPFILVDLLLTVYRRTQDRPGNPDGITTRSRKEVAIEDAFFRYLASTGMYKNFRDKMESWIERCGKCPLQVWQHALSSGDLGEQELRTLAILLLEIVCNTAGAERLFSNLKIRLSDRRARTGLEKLEKKAKVGESIRREHIQKGLITAGTRKRQNHADASSLLAVPRHSDLLEDQDAEDEAERGRALLRAEKTWRIGMAKWIGEQRAEAAAAEAAMDSEDETVEREPEQELANTGPSTS</sequence>
<accession>A0AAD6UMI7</accession>
<proteinExistence type="predicted"/>
<feature type="region of interest" description="Disordered" evidence="1">
    <location>
        <begin position="760"/>
        <end position="793"/>
    </location>
</feature>
<comment type="caution">
    <text evidence="2">The sequence shown here is derived from an EMBL/GenBank/DDBJ whole genome shotgun (WGS) entry which is preliminary data.</text>
</comment>
<keyword evidence="3" id="KW-1185">Reference proteome</keyword>
<evidence type="ECO:0000313" key="2">
    <source>
        <dbReference type="EMBL" id="KAJ7190622.1"/>
    </source>
</evidence>
<dbReference type="EMBL" id="JARJCW010000146">
    <property type="protein sequence ID" value="KAJ7190622.1"/>
    <property type="molecule type" value="Genomic_DNA"/>
</dbReference>
<feature type="compositionally biased region" description="Low complexity" evidence="1">
    <location>
        <begin position="92"/>
        <end position="102"/>
    </location>
</feature>
<reference evidence="2" key="1">
    <citation type="submission" date="2023-03" db="EMBL/GenBank/DDBJ databases">
        <title>Massive genome expansion in bonnet fungi (Mycena s.s.) driven by repeated elements and novel gene families across ecological guilds.</title>
        <authorList>
            <consortium name="Lawrence Berkeley National Laboratory"/>
            <person name="Harder C.B."/>
            <person name="Miyauchi S."/>
            <person name="Viragh M."/>
            <person name="Kuo A."/>
            <person name="Thoen E."/>
            <person name="Andreopoulos B."/>
            <person name="Lu D."/>
            <person name="Skrede I."/>
            <person name="Drula E."/>
            <person name="Henrissat B."/>
            <person name="Morin E."/>
            <person name="Kohler A."/>
            <person name="Barry K."/>
            <person name="LaButti K."/>
            <person name="Morin E."/>
            <person name="Salamov A."/>
            <person name="Lipzen A."/>
            <person name="Mereny Z."/>
            <person name="Hegedus B."/>
            <person name="Baldrian P."/>
            <person name="Stursova M."/>
            <person name="Weitz H."/>
            <person name="Taylor A."/>
            <person name="Grigoriev I.V."/>
            <person name="Nagy L.G."/>
            <person name="Martin F."/>
            <person name="Kauserud H."/>
        </authorList>
    </citation>
    <scope>NUCLEOTIDE SEQUENCE</scope>
    <source>
        <strain evidence="2">9144</strain>
    </source>
</reference>
<gene>
    <name evidence="2" type="ORF">GGX14DRAFT_407874</name>
</gene>